<dbReference type="Pfam" id="PF00646">
    <property type="entry name" value="F-box"/>
    <property type="match status" value="1"/>
</dbReference>
<dbReference type="EMBL" id="QGNW01000255">
    <property type="protein sequence ID" value="RVW81250.1"/>
    <property type="molecule type" value="Genomic_DNA"/>
</dbReference>
<evidence type="ECO:0000313" key="5">
    <source>
        <dbReference type="Proteomes" id="UP000288805"/>
    </source>
</evidence>
<dbReference type="Pfam" id="PF25210">
    <property type="entry name" value="Kelch_FKB95"/>
    <property type="match status" value="1"/>
</dbReference>
<dbReference type="SMART" id="SM00256">
    <property type="entry name" value="FBOX"/>
    <property type="match status" value="1"/>
</dbReference>
<evidence type="ECO:0000259" key="3">
    <source>
        <dbReference type="SMART" id="SM00256"/>
    </source>
</evidence>
<organism evidence="4 5">
    <name type="scientific">Vitis vinifera</name>
    <name type="common">Grape</name>
    <dbReference type="NCBI Taxonomy" id="29760"/>
    <lineage>
        <taxon>Eukaryota</taxon>
        <taxon>Viridiplantae</taxon>
        <taxon>Streptophyta</taxon>
        <taxon>Embryophyta</taxon>
        <taxon>Tracheophyta</taxon>
        <taxon>Spermatophyta</taxon>
        <taxon>Magnoliopsida</taxon>
        <taxon>eudicotyledons</taxon>
        <taxon>Gunneridae</taxon>
        <taxon>Pentapetalae</taxon>
        <taxon>rosids</taxon>
        <taxon>Vitales</taxon>
        <taxon>Vitaceae</taxon>
        <taxon>Viteae</taxon>
        <taxon>Vitis</taxon>
    </lineage>
</organism>
<protein>
    <submittedName>
        <fullName evidence="4">F-box/kelch-repeat protein SKIP4</fullName>
    </submittedName>
</protein>
<evidence type="ECO:0000256" key="2">
    <source>
        <dbReference type="ARBA" id="ARBA00022737"/>
    </source>
</evidence>
<keyword evidence="1" id="KW-0880">Kelch repeat</keyword>
<dbReference type="Gene3D" id="2.120.10.80">
    <property type="entry name" value="Kelch-type beta propeller"/>
    <property type="match status" value="1"/>
</dbReference>
<keyword evidence="2" id="KW-0677">Repeat</keyword>
<evidence type="ECO:0000313" key="4">
    <source>
        <dbReference type="EMBL" id="RVW81250.1"/>
    </source>
</evidence>
<dbReference type="CDD" id="cd22152">
    <property type="entry name" value="F-box_AtAFR-like"/>
    <property type="match status" value="1"/>
</dbReference>
<gene>
    <name evidence="4" type="primary">SKIP4_3</name>
    <name evidence="4" type="ORF">CK203_041085</name>
</gene>
<dbReference type="InterPro" id="IPR001810">
    <property type="entry name" value="F-box_dom"/>
</dbReference>
<dbReference type="InterPro" id="IPR015915">
    <property type="entry name" value="Kelch-typ_b-propeller"/>
</dbReference>
<dbReference type="PANTHER" id="PTHR46344">
    <property type="entry name" value="OS02G0202900 PROTEIN"/>
    <property type="match status" value="1"/>
</dbReference>
<dbReference type="Proteomes" id="UP000288805">
    <property type="component" value="Unassembled WGS sequence"/>
</dbReference>
<dbReference type="SUPFAM" id="SSF117281">
    <property type="entry name" value="Kelch motif"/>
    <property type="match status" value="1"/>
</dbReference>
<accession>A0A438H9X8</accession>
<dbReference type="InterPro" id="IPR006652">
    <property type="entry name" value="Kelch_1"/>
</dbReference>
<dbReference type="SMART" id="SM00612">
    <property type="entry name" value="Kelch"/>
    <property type="match status" value="1"/>
</dbReference>
<dbReference type="InterPro" id="IPR057499">
    <property type="entry name" value="Kelch_FKB95"/>
</dbReference>
<sequence length="427" mass="48338">MGRGSWLIVVIACKTRFTLVNDPNNHIRIAHAGYPDVLWSGRIYGSRPDVYALKIRMRVTRMTMRAMCHCKMRATCLSEGGVPATCLSEGGVPTRKKKLHACSDMCFKKINAMELLESGLEGISRIELAQSPLICGLPDDIALICLARVPRKYHTLLKCVSRRWRDLVSSEEWHAYRQKHKLDEPWIYALCRDKFERVCCYVLDPYSTRRSWKLIEGFPPRSLKRKGMSFEVLGKKVYLLGGCGWLEDATDEVYSYDASTNRWSEAAPLSTARCYFACEVLNGKIYAIGGLGSKSNDPHSWDTYNPHTNSWKSHLDPNIVPDIEDSIVLDEKIYIRCGTSGLTSHVYAVVYNPSHGTWQHADADMVLGWQGPAVVVDGTLYVLDQRLGTRLMMWQKESRKWVAVGRLSPLLTRPPCRLVATGRAFLS</sequence>
<dbReference type="InterPro" id="IPR036047">
    <property type="entry name" value="F-box-like_dom_sf"/>
</dbReference>
<comment type="caution">
    <text evidence="4">The sequence shown here is derived from an EMBL/GenBank/DDBJ whole genome shotgun (WGS) entry which is preliminary data.</text>
</comment>
<dbReference type="AlphaFoldDB" id="A0A438H9X8"/>
<proteinExistence type="predicted"/>
<feature type="domain" description="F-box" evidence="3">
    <location>
        <begin position="137"/>
        <end position="176"/>
    </location>
</feature>
<name>A0A438H9X8_VITVI</name>
<reference evidence="4 5" key="1">
    <citation type="journal article" date="2018" name="PLoS Genet.">
        <title>Population sequencing reveals clonal diversity and ancestral inbreeding in the grapevine cultivar Chardonnay.</title>
        <authorList>
            <person name="Roach M.J."/>
            <person name="Johnson D.L."/>
            <person name="Bohlmann J."/>
            <person name="van Vuuren H.J."/>
            <person name="Jones S.J."/>
            <person name="Pretorius I.S."/>
            <person name="Schmidt S.A."/>
            <person name="Borneman A.R."/>
        </authorList>
    </citation>
    <scope>NUCLEOTIDE SEQUENCE [LARGE SCALE GENOMIC DNA]</scope>
    <source>
        <strain evidence="5">cv. Chardonnay</strain>
        <tissue evidence="4">Leaf</tissue>
    </source>
</reference>
<dbReference type="PANTHER" id="PTHR46344:SF26">
    <property type="entry name" value="F-BOX DOMAIN-CONTAINING PROTEIN"/>
    <property type="match status" value="1"/>
</dbReference>
<evidence type="ECO:0000256" key="1">
    <source>
        <dbReference type="ARBA" id="ARBA00022441"/>
    </source>
</evidence>
<dbReference type="SUPFAM" id="SSF81383">
    <property type="entry name" value="F-box domain"/>
    <property type="match status" value="1"/>
</dbReference>